<feature type="compositionally biased region" description="Basic and acidic residues" evidence="1">
    <location>
        <begin position="48"/>
        <end position="64"/>
    </location>
</feature>
<keyword evidence="6" id="KW-1185">Reference proteome</keyword>
<evidence type="ECO:0000256" key="1">
    <source>
        <dbReference type="SAM" id="MobiDB-lite"/>
    </source>
</evidence>
<dbReference type="STRING" id="294746.A5DFI1"/>
<feature type="compositionally biased region" description="Low complexity" evidence="1">
    <location>
        <begin position="2263"/>
        <end position="2272"/>
    </location>
</feature>
<dbReference type="KEGG" id="pgu:PGUG_02032"/>
<feature type="domain" description="Cell morphogenesis central region" evidence="4">
    <location>
        <begin position="1544"/>
        <end position="1696"/>
    </location>
</feature>
<accession>A5DFI1</accession>
<dbReference type="InterPro" id="IPR016024">
    <property type="entry name" value="ARM-type_fold"/>
</dbReference>
<dbReference type="FunCoup" id="A5DFI1">
    <property type="interactions" value="670"/>
</dbReference>
<dbReference type="EMBL" id="CH408156">
    <property type="protein sequence ID" value="EDK37934.2"/>
    <property type="molecule type" value="Genomic_DNA"/>
</dbReference>
<dbReference type="GeneID" id="5127698"/>
<sequence length="2325" mass="263507">MAQNSTEQPKPRAKRSLSLMKSKSIYRMTGAHRRNQSSSSMPPAPSKTSEELTRVSLDKKRDSLEESISSTRETAIQASRKSLASIFILCRVLIEVVKQTSFDNDDLGDKLEEIVYTQLKSTDPVATSQSLVRSANWNLFSELLGIMSEKRFMSVSDRFIADLETIPSVVNQEDEPRLHLLIHGMRYLKLTNYPLENFEESADFLHSLSKFFAKTRNECLIFAYCEVLSCLMIPLANTLTAEVNHPTWSEAVERIFDTGYRLWYNIAKSTSSSQNVSLVNPSNGLSMHPSMYANNSWALSMYLMTSALSVSRNEHFSKVWFQIIEGNTYKLKAKVDPEEKATFIICIARLIWVYLYRLPESLNNTVKRLESLFDILFFNSSNYNKKQHWLTSDYYLINALVQLIRIVGYQHLNFVLDNVLLKLLKSPSLGSERSLFVLKSYLLIVEDHEMGNKPVFPTDKVFSSRILVEDFSVNTKQNAPKGKEEQSRKKNVTINDFLFKARNSNNAASHDEICRTLGIFLKTLDEKLGCVIVPPEQSGNMSKSLSPFSAFNFGIENAFQQVQDVDIELFATLIDAIPWTMISQSEKPSASGLSFKAIVDLLTRNAVHSNPRVSKASVQALHNLASKKNANILLSIFAKIAFQFSEKPGPSYSSNYFNSNEYLKLCKVYVGLLNCWLVQFKETLSETKEKKNPLAQDDEMMNRDVLNDLYQINYKTDDIPLNTETSQRTNDDFEWKNIITAIEEIEGNALYFICSSDAKIRHYGISILKLVESFDQVIYKITDENEVSSTTKRPSHSRSASKFAADIGTRLIDVMENIDFFGLIRPMKNELSSAETSRLAKWKNKSNTLIKLAESDHGIDTTLWFRVYPKMLEIFFERCPMPVAMCRSIICIRIVQMHELVYEFSESYNSFTNSFFSKSTDCPPEVLVSQWRLYLIFACCSLTSTNEQKISFPSQPTHGRKKSMQLFIQHQKITSAKSVFRMVLPLLKTQRTIIRDAVISGLSCVNVNTFRTFLENIPETLNDWNTQSSRRDAAEDRLRIEVIHVLSNLTKRLGPTEAIYKDEWIVKNLVAMIKHLKTFLSDPSIQTNAEFQKLRRFFCIYLEHTFIGLQKNTNIDQWFPFEARIGCFNYLKEWSLVGEFEDIAEDRYRTMVNKANQKEVTAATIEIEKKAFQHASLSCMAVLCSGPVKQEIELPGQVAVMSFDIPGVMAWIHSLFSSDQVHLHDIGKSALSNLLAQNFHVKEIYQEVVRQCYTSQKRSGATGCYFVVFAENYMKRSIAEDQEKPYEVLCLSTYLVGNESYNVRSVAVELLNYLEAKHFQNHSVDKFVESVHSKSKVVYKKALYDISASLALSGPTGSFIRISYLTRYFNVVDSSSRRDILSCLLPWVSTISLEYESEKAISTQTEKPRTRKLNGSSTMVLNNLFEITVNFSSKIPNEVEALWVALAAKPEHFDMVVDFLINNCLERRNSRFVQYALQVINYLAFSQSDQSHLIVKLISNLQARNMVPTQMKGQSSNDQGETHFPYEANLWEIVPSSEKDTAFSLGQLSFIFLRDIFVNRHDQMVEHLPLLLHVTFSLFDHYLPVVQEQATTILIHLIHALVPEVQQGQDLIRSLRNKDSKNLWFYDDLSNDKRGAQTPKNMDLLVRKVFHLFTPLLPTLQYDWSRVSLNWATTCAVRHIACRSFQIFRSLFSFLDQGMLRDMLHRLSNTVSDDTADIQGFALQILMTLNAITAELDSAKLIDFPQLFWSSVACLSTIHEQEFIEVLSTMSKFISKIDLDAPDTVSCLISTFPRKWEGKFEGLHQVVMVGLRSSTSWEPSIKFLEKLNKLNDSDILGSGKSRLLLSLLANLPRYLHALELKDITPDIETSAMTLSKMADANSLTSLSRILVSMSKNRFRSKKDFLTQTVSTIRTDFFPDFEAQTLVTLLSFLSNKIPWIKQETMGLLSQILPAVNLQRDEFVGVGADLISPLLRLLLTDFAEQALEVLDEAVVISGSQLDKDMLRMSLGNSTLKKEYEKTATLFGIPDENGWGVPMPAVTAGRTRNNVHAVFSTCVVAPVGDENEGPEALDDEDIQFHREDYTGDYGDTISVNVDDHDATLSNVWAALDDFDSFFTKENGGHGNGIPNPMTFASKRRDNGRHNRNISQETGHSNSSDPITPMDSVPLVYDNKASVILNRSLARTQSNSSFKTSLADSIGNTNYVSSPSNVARRSYIPFRSSRHNTPSMNKNEGGFTSPLVPAPTTFEIGANYRSSPYSREKTSPSTTSPTLSVANASENASHEKKFEGLLHGKIRSKRPPKGSPGSPNNSPDLQAKGHWARNTST</sequence>
<feature type="region of interest" description="Disordered" evidence="1">
    <location>
        <begin position="1"/>
        <end position="69"/>
    </location>
</feature>
<proteinExistence type="predicted"/>
<evidence type="ECO:0000259" key="3">
    <source>
        <dbReference type="Pfam" id="PF14225"/>
    </source>
</evidence>
<dbReference type="InterPro" id="IPR039867">
    <property type="entry name" value="Furry/Tao3/Mor2"/>
</dbReference>
<feature type="region of interest" description="Disordered" evidence="1">
    <location>
        <begin position="2221"/>
        <end position="2325"/>
    </location>
</feature>
<dbReference type="Pfam" id="PF14228">
    <property type="entry name" value="MOR2-PAG1_mid"/>
    <property type="match status" value="3"/>
</dbReference>
<name>A5DFI1_PICGU</name>
<dbReference type="OMA" id="MRADTMK"/>
<dbReference type="GO" id="GO:0043332">
    <property type="term" value="C:mating projection tip"/>
    <property type="evidence" value="ECO:0007669"/>
    <property type="project" value="EnsemblFungi"/>
</dbReference>
<organism evidence="5 6">
    <name type="scientific">Meyerozyma guilliermondii (strain ATCC 6260 / CBS 566 / DSM 6381 / JCM 1539 / NBRC 10279 / NRRL Y-324)</name>
    <name type="common">Yeast</name>
    <name type="synonym">Candida guilliermondii</name>
    <dbReference type="NCBI Taxonomy" id="294746"/>
    <lineage>
        <taxon>Eukaryota</taxon>
        <taxon>Fungi</taxon>
        <taxon>Dikarya</taxon>
        <taxon>Ascomycota</taxon>
        <taxon>Saccharomycotina</taxon>
        <taxon>Pichiomycetes</taxon>
        <taxon>Debaryomycetaceae</taxon>
        <taxon>Meyerozyma</taxon>
    </lineage>
</organism>
<feature type="compositionally biased region" description="Polar residues" evidence="1">
    <location>
        <begin position="2145"/>
        <end position="2158"/>
    </location>
</feature>
<feature type="domain" description="Cell morphogenesis protein N-terminal" evidence="2">
    <location>
        <begin position="80"/>
        <end position="677"/>
    </location>
</feature>
<dbReference type="GO" id="GO:0000131">
    <property type="term" value="C:incipient cellular bud site"/>
    <property type="evidence" value="ECO:0007669"/>
    <property type="project" value="EnsemblFungi"/>
</dbReference>
<dbReference type="HOGENOM" id="CLU_000325_1_0_1"/>
<dbReference type="GO" id="GO:0000902">
    <property type="term" value="P:cell morphogenesis"/>
    <property type="evidence" value="ECO:0007669"/>
    <property type="project" value="EnsemblFungi"/>
</dbReference>
<dbReference type="Pfam" id="PF14225">
    <property type="entry name" value="MOR2-PAG1_C"/>
    <property type="match status" value="1"/>
</dbReference>
<dbReference type="Pfam" id="PF14222">
    <property type="entry name" value="MOR2-PAG1_N"/>
    <property type="match status" value="1"/>
</dbReference>
<evidence type="ECO:0000259" key="4">
    <source>
        <dbReference type="Pfam" id="PF14228"/>
    </source>
</evidence>
<dbReference type="InterPro" id="IPR025481">
    <property type="entry name" value="Cell_Morphogen_C"/>
</dbReference>
<feature type="domain" description="Cell morphogenesis central region" evidence="4">
    <location>
        <begin position="1226"/>
        <end position="1470"/>
    </location>
</feature>
<protein>
    <submittedName>
        <fullName evidence="5">Uncharacterized protein</fullName>
    </submittedName>
</protein>
<reference evidence="5 6" key="1">
    <citation type="journal article" date="2009" name="Nature">
        <title>Evolution of pathogenicity and sexual reproduction in eight Candida genomes.</title>
        <authorList>
            <person name="Butler G."/>
            <person name="Rasmussen M.D."/>
            <person name="Lin M.F."/>
            <person name="Santos M.A."/>
            <person name="Sakthikumar S."/>
            <person name="Munro C.A."/>
            <person name="Rheinbay E."/>
            <person name="Grabherr M."/>
            <person name="Forche A."/>
            <person name="Reedy J.L."/>
            <person name="Agrafioti I."/>
            <person name="Arnaud M.B."/>
            <person name="Bates S."/>
            <person name="Brown A.J."/>
            <person name="Brunke S."/>
            <person name="Costanzo M.C."/>
            <person name="Fitzpatrick D.A."/>
            <person name="de Groot P.W."/>
            <person name="Harris D."/>
            <person name="Hoyer L.L."/>
            <person name="Hube B."/>
            <person name="Klis F.M."/>
            <person name="Kodira C."/>
            <person name="Lennard N."/>
            <person name="Logue M.E."/>
            <person name="Martin R."/>
            <person name="Neiman A.M."/>
            <person name="Nikolaou E."/>
            <person name="Quail M.A."/>
            <person name="Quinn J."/>
            <person name="Santos M.C."/>
            <person name="Schmitzberger F.F."/>
            <person name="Sherlock G."/>
            <person name="Shah P."/>
            <person name="Silverstein K.A."/>
            <person name="Skrzypek M.S."/>
            <person name="Soll D."/>
            <person name="Staggs R."/>
            <person name="Stansfield I."/>
            <person name="Stumpf M.P."/>
            <person name="Sudbery P.E."/>
            <person name="Srikantha T."/>
            <person name="Zeng Q."/>
            <person name="Berman J."/>
            <person name="Berriman M."/>
            <person name="Heitman J."/>
            <person name="Gow N.A."/>
            <person name="Lorenz M.C."/>
            <person name="Birren B.W."/>
            <person name="Kellis M."/>
            <person name="Cuomo C.A."/>
        </authorList>
    </citation>
    <scope>NUCLEOTIDE SEQUENCE [LARGE SCALE GENOMIC DNA]</scope>
    <source>
        <strain evidence="6">ATCC 6260 / CBS 566 / DSM 6381 / JCM 1539 / NBRC 10279 / NRRL Y-324</strain>
    </source>
</reference>
<dbReference type="RefSeq" id="XP_001486361.2">
    <property type="nucleotide sequence ID" value="XM_001486311.1"/>
</dbReference>
<feature type="region of interest" description="Disordered" evidence="1">
    <location>
        <begin position="2119"/>
        <end position="2163"/>
    </location>
</feature>
<dbReference type="PANTHER" id="PTHR12295">
    <property type="entry name" value="FURRY-RELATED"/>
    <property type="match status" value="1"/>
</dbReference>
<dbReference type="eggNOG" id="KOG1825">
    <property type="taxonomic scope" value="Eukaryota"/>
</dbReference>
<feature type="domain" description="Cell morphogenesis protein C-terminal" evidence="3">
    <location>
        <begin position="1745"/>
        <end position="1996"/>
    </location>
</feature>
<dbReference type="SUPFAM" id="SSF48371">
    <property type="entry name" value="ARM repeat"/>
    <property type="match status" value="2"/>
</dbReference>
<dbReference type="InParanoid" id="A5DFI1"/>
<dbReference type="GO" id="GO:0005938">
    <property type="term" value="C:cell cortex"/>
    <property type="evidence" value="ECO:0007669"/>
    <property type="project" value="TreeGrafter"/>
</dbReference>
<feature type="domain" description="Cell morphogenesis central region" evidence="4">
    <location>
        <begin position="744"/>
        <end position="1217"/>
    </location>
</feature>
<dbReference type="VEuPathDB" id="FungiDB:PGUG_02032"/>
<dbReference type="InterPro" id="IPR025614">
    <property type="entry name" value="Cell_morpho_N"/>
</dbReference>
<dbReference type="GO" id="GO:0007118">
    <property type="term" value="P:budding cell apical bud growth"/>
    <property type="evidence" value="ECO:0007669"/>
    <property type="project" value="EnsemblFungi"/>
</dbReference>
<dbReference type="InterPro" id="IPR029473">
    <property type="entry name" value="MOR2-PAG1_mid"/>
</dbReference>
<evidence type="ECO:0000313" key="5">
    <source>
        <dbReference type="EMBL" id="EDK37934.2"/>
    </source>
</evidence>
<dbReference type="GO" id="GO:0005933">
    <property type="term" value="C:cellular bud"/>
    <property type="evidence" value="ECO:0007669"/>
    <property type="project" value="EnsemblFungi"/>
</dbReference>
<dbReference type="Proteomes" id="UP000001997">
    <property type="component" value="Unassembled WGS sequence"/>
</dbReference>
<evidence type="ECO:0000259" key="2">
    <source>
        <dbReference type="Pfam" id="PF14222"/>
    </source>
</evidence>
<dbReference type="OrthoDB" id="6287725at2759"/>
<gene>
    <name evidence="5" type="ORF">PGUG_02032</name>
</gene>
<evidence type="ECO:0000313" key="6">
    <source>
        <dbReference type="Proteomes" id="UP000001997"/>
    </source>
</evidence>
<feature type="compositionally biased region" description="Basic and acidic residues" evidence="1">
    <location>
        <begin position="2280"/>
        <end position="2290"/>
    </location>
</feature>
<dbReference type="PANTHER" id="PTHR12295:SF30">
    <property type="entry name" value="PROTEIN FURRY"/>
    <property type="match status" value="1"/>
</dbReference>